<proteinExistence type="predicted"/>
<keyword evidence="1" id="KW-0812">Transmembrane</keyword>
<dbReference type="KEGG" id="saga:M5M_13300"/>
<evidence type="ECO:0000256" key="1">
    <source>
        <dbReference type="SAM" id="Phobius"/>
    </source>
</evidence>
<name>K4KKX4_SIMAS</name>
<dbReference type="InterPro" id="IPR050445">
    <property type="entry name" value="Bact_polysacc_biosynth/exp"/>
</dbReference>
<sequence length="462" mass="51713">MNNFPVIYEPKPERVPFWRRRPHRYVWVALVGYGALIAILMLYMSRTPIYDSAHALVLPGSGSSSNFNIDEVGTANQDTRTPFGSVEVSPLANYREIIKSRNVLLRAADLLRVHPTLLDMPRVELRERTSIMMVHTEGLSGERAQEIGWAFYEAFQAELERLRKDEVARRDDGVQQALAGYRAELERTRQAIVEFQQRSLLVSEDQMTQLMVTLSSVKEQQLTLASSARNTEDFVRQLSLDLGISPSLAGQAFALQSDAAFRGYLKELDASAMLLAEYSSRWGEQHPKVVAQSRRYDKALSSLKVRSVALVGAQVSDALQTTDLQASPERAQLFATLVDSFAKLQGIEAERQEMVRAEMTLTDRLKIYSREAAELERLQRDHSLAEAVYTSAAARLQAGKADIFASYPAVQLLSVPSMPEKPKNPSVKIAAAIGVLGFLFITFALLTLWHRSRLIALILKNS</sequence>
<dbReference type="HOGENOM" id="CLU_044332_0_0_6"/>
<evidence type="ECO:0000313" key="2">
    <source>
        <dbReference type="EMBL" id="AFU99804.1"/>
    </source>
</evidence>
<dbReference type="RefSeq" id="WP_015047967.1">
    <property type="nucleotide sequence ID" value="NC_018868.3"/>
</dbReference>
<dbReference type="PANTHER" id="PTHR32309">
    <property type="entry name" value="TYROSINE-PROTEIN KINASE"/>
    <property type="match status" value="1"/>
</dbReference>
<protein>
    <recommendedName>
        <fullName evidence="4">Lipopolysaccharide biosynthesis protein</fullName>
    </recommendedName>
</protein>
<organism evidence="2 3">
    <name type="scientific">Simiduia agarivorans (strain DSM 21679 / JCM 13881 / BCRC 17597 / SA1)</name>
    <dbReference type="NCBI Taxonomy" id="1117647"/>
    <lineage>
        <taxon>Bacteria</taxon>
        <taxon>Pseudomonadati</taxon>
        <taxon>Pseudomonadota</taxon>
        <taxon>Gammaproteobacteria</taxon>
        <taxon>Cellvibrionales</taxon>
        <taxon>Cellvibrionaceae</taxon>
        <taxon>Simiduia</taxon>
    </lineage>
</organism>
<dbReference type="AlphaFoldDB" id="K4KKX4"/>
<dbReference type="EMBL" id="CP003746">
    <property type="protein sequence ID" value="AFU99804.1"/>
    <property type="molecule type" value="Genomic_DNA"/>
</dbReference>
<gene>
    <name evidence="2" type="ordered locus">M5M_13300</name>
</gene>
<dbReference type="OrthoDB" id="6148968at2"/>
<feature type="transmembrane region" description="Helical" evidence="1">
    <location>
        <begin position="25"/>
        <end position="44"/>
    </location>
</feature>
<dbReference type="Proteomes" id="UP000000466">
    <property type="component" value="Chromosome"/>
</dbReference>
<dbReference type="eggNOG" id="COG3206">
    <property type="taxonomic scope" value="Bacteria"/>
</dbReference>
<dbReference type="STRING" id="1117647.M5M_13300"/>
<evidence type="ECO:0000313" key="3">
    <source>
        <dbReference type="Proteomes" id="UP000000466"/>
    </source>
</evidence>
<reference evidence="2 3" key="1">
    <citation type="journal article" date="2013" name="Genome Announc.">
        <title>Complete genome sequence of Simiduia agarivorans SA1(T), a marine bacterium able to degrade a variety of polysaccharides.</title>
        <authorList>
            <person name="Lin S.Y."/>
            <person name="Shieh W.Y."/>
            <person name="Chen J.S."/>
            <person name="Tang S.L."/>
        </authorList>
    </citation>
    <scope>NUCLEOTIDE SEQUENCE [LARGE SCALE GENOMIC DNA]</scope>
    <source>
        <strain evidence="3">DSM 21679 / JCM 13881 / BCRC 17597 / SA1</strain>
    </source>
</reference>
<feature type="transmembrane region" description="Helical" evidence="1">
    <location>
        <begin position="429"/>
        <end position="449"/>
    </location>
</feature>
<dbReference type="PANTHER" id="PTHR32309:SF31">
    <property type="entry name" value="CAPSULAR EXOPOLYSACCHARIDE FAMILY"/>
    <property type="match status" value="1"/>
</dbReference>
<keyword evidence="1" id="KW-0472">Membrane</keyword>
<accession>K4KKX4</accession>
<keyword evidence="3" id="KW-1185">Reference proteome</keyword>
<evidence type="ECO:0008006" key="4">
    <source>
        <dbReference type="Google" id="ProtNLM"/>
    </source>
</evidence>
<keyword evidence="1" id="KW-1133">Transmembrane helix</keyword>